<dbReference type="Gene3D" id="3.60.130.10">
    <property type="entry name" value="Clavaminate synthase-like"/>
    <property type="match status" value="1"/>
</dbReference>
<evidence type="ECO:0000256" key="2">
    <source>
        <dbReference type="SAM" id="MobiDB-lite"/>
    </source>
</evidence>
<reference evidence="4" key="1">
    <citation type="submission" date="2023-10" db="EMBL/GenBank/DDBJ databases">
        <authorList>
            <person name="Chen Y."/>
            <person name="Shah S."/>
            <person name="Dougan E. K."/>
            <person name="Thang M."/>
            <person name="Chan C."/>
        </authorList>
    </citation>
    <scope>NUCLEOTIDE SEQUENCE [LARGE SCALE GENOMIC DNA]</scope>
</reference>
<keyword evidence="5" id="KW-1185">Reference proteome</keyword>
<name>A0ABN9XMJ3_9DINO</name>
<dbReference type="InterPro" id="IPR042098">
    <property type="entry name" value="TauD-like_sf"/>
</dbReference>
<keyword evidence="1" id="KW-0560">Oxidoreductase</keyword>
<feature type="region of interest" description="Disordered" evidence="2">
    <location>
        <begin position="451"/>
        <end position="475"/>
    </location>
</feature>
<evidence type="ECO:0000259" key="3">
    <source>
        <dbReference type="Pfam" id="PF02668"/>
    </source>
</evidence>
<dbReference type="SUPFAM" id="SSF51197">
    <property type="entry name" value="Clavaminate synthase-like"/>
    <property type="match status" value="1"/>
</dbReference>
<evidence type="ECO:0000256" key="1">
    <source>
        <dbReference type="ARBA" id="ARBA00023002"/>
    </source>
</evidence>
<protein>
    <recommendedName>
        <fullName evidence="3">TauD/TfdA-like domain-containing protein</fullName>
    </recommendedName>
</protein>
<dbReference type="EMBL" id="CAUYUJ010020580">
    <property type="protein sequence ID" value="CAK0899279.1"/>
    <property type="molecule type" value="Genomic_DNA"/>
</dbReference>
<feature type="compositionally biased region" description="Low complexity" evidence="2">
    <location>
        <begin position="457"/>
        <end position="466"/>
    </location>
</feature>
<accession>A0ABN9XMJ3</accession>
<gene>
    <name evidence="4" type="ORF">PCOR1329_LOCUS76838</name>
</gene>
<dbReference type="Proteomes" id="UP001189429">
    <property type="component" value="Unassembled WGS sequence"/>
</dbReference>
<dbReference type="Pfam" id="PF02668">
    <property type="entry name" value="TauD"/>
    <property type="match status" value="1"/>
</dbReference>
<evidence type="ECO:0000313" key="4">
    <source>
        <dbReference type="EMBL" id="CAK0899279.1"/>
    </source>
</evidence>
<proteinExistence type="predicted"/>
<organism evidence="4 5">
    <name type="scientific">Prorocentrum cordatum</name>
    <dbReference type="NCBI Taxonomy" id="2364126"/>
    <lineage>
        <taxon>Eukaryota</taxon>
        <taxon>Sar</taxon>
        <taxon>Alveolata</taxon>
        <taxon>Dinophyceae</taxon>
        <taxon>Prorocentrales</taxon>
        <taxon>Prorocentraceae</taxon>
        <taxon>Prorocentrum</taxon>
    </lineage>
</organism>
<comment type="caution">
    <text evidence="4">The sequence shown here is derived from an EMBL/GenBank/DDBJ whole genome shotgun (WGS) entry which is preliminary data.</text>
</comment>
<evidence type="ECO:0000313" key="5">
    <source>
        <dbReference type="Proteomes" id="UP001189429"/>
    </source>
</evidence>
<feature type="domain" description="TauD/TfdA-like" evidence="3">
    <location>
        <begin position="116"/>
        <end position="375"/>
    </location>
</feature>
<dbReference type="InterPro" id="IPR003819">
    <property type="entry name" value="TauD/TfdA-like"/>
</dbReference>
<sequence length="604" mass="66289">MVPKGLVSKAVRAACRRTTAERVHRAGGARGVVPAGAPAGRRCSTGRVLDAGQQAPSCDAYPKIGGPSAWMGWDLVKNKFWGYEFSKGELDELEAAMASALKSGDLSWDGDIAVNVSQENFQLGAVAATLAELSEELESKGCAMIANVPVEKYSEAELSVLYQGMCAYVGQWVPQSSAGLRSRSRGYGMPLGKIKAEMHGNTPLAGKQANNYGRGPAHFRLHTDRCDVLSLLSIRTAAAGGRSRIASAVTIHDKMLEMHPHLVPYLYSPIPRIWEAGISDLPVWAVHKGKFTTQISPSYIENAQLCPGVRKLLPEELEAIDLLEEIGLEVGHDFLQEPGQMTFLNNHLVYHGRTAWKYEGDQDDASLGRLLFRMWLSPRNSRELPDTPEFRALWGDVRPGAVRGGLEPAVRAGLVEKPSELTDAINSGTYRRSADYYGLFRRRFAGQSVDPFGSGGRRTTTASSGGDLRARVSTHSARPRTLPRLHRYHYACIGQWFYRPVFSQILRAAFRCMHTVGLIQASRSPASRIVEEAVRRGSATGEDMHNCGTQYSGVLRQANVSTRRAACDRILAPISIATIFTSSASKLQTPCEECWRWLQALQFT</sequence>